<dbReference type="RefSeq" id="WP_085441580.1">
    <property type="nucleotide sequence ID" value="NZ_LVJN01000018.1"/>
</dbReference>
<sequence length="457" mass="49378">MDRVLAGLPAQRPAFEQALLDYLRIPAISADPTHADSLQQCARHTAALLQQAGMQSVDIHQTAGQPVVLAQWRGAGPERPTVLVYGHYDVQPVDPLDLWISPPFEPRIADDRVFARGAMDDKGQVLMHILALGEILRRTGSLPVNVIFLIEGEEEIVSPNLPAFLDAHAELLQQADAAVISDTSMWDEGVPAITTSLRGMALIDVTMQGPNRDLHSGAYGGVIGNPLEALARLLASVKDDSGRILIPGFYDDVEPLDAATEQRLAATPFDARAFYAQQGTATGWGEAPYGELARLWRRPTFEINGLWGGYQGEGFKTVLPAQAHAKISMRLVAKQDPERIAALVCAYLRDNAPPWTQVIANALPGAARGVAFADDLPIIQAAQQALTAAFGREPVLAGEGVTIPIVADLWQRFGIPTALIGFGLPDGRAHSPNENLHLPTFHTGIESLVRFYYALAQ</sequence>
<dbReference type="PANTHER" id="PTHR43270">
    <property type="entry name" value="BETA-ALA-HIS DIPEPTIDASE"/>
    <property type="match status" value="1"/>
</dbReference>
<dbReference type="Pfam" id="PF07687">
    <property type="entry name" value="M20_dimer"/>
    <property type="match status" value="1"/>
</dbReference>
<dbReference type="Pfam" id="PF01546">
    <property type="entry name" value="Peptidase_M20"/>
    <property type="match status" value="1"/>
</dbReference>
<dbReference type="SUPFAM" id="SSF53187">
    <property type="entry name" value="Zn-dependent exopeptidases"/>
    <property type="match status" value="1"/>
</dbReference>
<keyword evidence="6" id="KW-1185">Reference proteome</keyword>
<dbReference type="Gene3D" id="3.30.70.360">
    <property type="match status" value="1"/>
</dbReference>
<keyword evidence="2" id="KW-0479">Metal-binding</keyword>
<proteinExistence type="predicted"/>
<dbReference type="NCBIfam" id="NF006053">
    <property type="entry name" value="PRK08201.1"/>
    <property type="match status" value="1"/>
</dbReference>
<organism evidence="5 6">
    <name type="scientific">Magnetofaba australis IT-1</name>
    <dbReference type="NCBI Taxonomy" id="1434232"/>
    <lineage>
        <taxon>Bacteria</taxon>
        <taxon>Pseudomonadati</taxon>
        <taxon>Pseudomonadota</taxon>
        <taxon>Magnetococcia</taxon>
        <taxon>Magnetococcales</taxon>
        <taxon>Magnetococcaceae</taxon>
        <taxon>Magnetofaba</taxon>
    </lineage>
</organism>
<dbReference type="EMBL" id="LVJN01000018">
    <property type="protein sequence ID" value="OSM04933.1"/>
    <property type="molecule type" value="Genomic_DNA"/>
</dbReference>
<keyword evidence="1" id="KW-0645">Protease</keyword>
<evidence type="ECO:0000256" key="1">
    <source>
        <dbReference type="ARBA" id="ARBA00022670"/>
    </source>
</evidence>
<dbReference type="AlphaFoldDB" id="A0A1Y2K5W5"/>
<dbReference type="Proteomes" id="UP000194003">
    <property type="component" value="Unassembled WGS sequence"/>
</dbReference>
<reference evidence="5 6" key="1">
    <citation type="journal article" date="2016" name="BMC Genomics">
        <title>Combined genomic and structural analyses of a cultured magnetotactic bacterium reveals its niche adaptation to a dynamic environment.</title>
        <authorList>
            <person name="Araujo A.C."/>
            <person name="Morillo V."/>
            <person name="Cypriano J."/>
            <person name="Teixeira L.C."/>
            <person name="Leao P."/>
            <person name="Lyra S."/>
            <person name="Almeida L.G."/>
            <person name="Bazylinski D.A."/>
            <person name="Vasconcellos A.T."/>
            <person name="Abreu F."/>
            <person name="Lins U."/>
        </authorList>
    </citation>
    <scope>NUCLEOTIDE SEQUENCE [LARGE SCALE GENOMIC DNA]</scope>
    <source>
        <strain evidence="5 6">IT-1</strain>
    </source>
</reference>
<dbReference type="NCBIfam" id="NF006579">
    <property type="entry name" value="PRK09104.1"/>
    <property type="match status" value="1"/>
</dbReference>
<name>A0A1Y2K5W5_9PROT</name>
<evidence type="ECO:0000313" key="6">
    <source>
        <dbReference type="Proteomes" id="UP000194003"/>
    </source>
</evidence>
<dbReference type="Gene3D" id="3.40.630.10">
    <property type="entry name" value="Zn peptidases"/>
    <property type="match status" value="1"/>
</dbReference>
<dbReference type="NCBIfam" id="NF005914">
    <property type="entry name" value="PRK07907.1"/>
    <property type="match status" value="1"/>
</dbReference>
<evidence type="ECO:0000313" key="5">
    <source>
        <dbReference type="EMBL" id="OSM04933.1"/>
    </source>
</evidence>
<dbReference type="GO" id="GO:0006508">
    <property type="term" value="P:proteolysis"/>
    <property type="evidence" value="ECO:0007669"/>
    <property type="project" value="UniProtKB-KW"/>
</dbReference>
<accession>A0A1Y2K5W5</accession>
<evidence type="ECO:0000259" key="4">
    <source>
        <dbReference type="Pfam" id="PF07687"/>
    </source>
</evidence>
<dbReference type="InterPro" id="IPR051458">
    <property type="entry name" value="Cyt/Met_Dipeptidase"/>
</dbReference>
<dbReference type="OrthoDB" id="9761532at2"/>
<evidence type="ECO:0000256" key="3">
    <source>
        <dbReference type="ARBA" id="ARBA00022801"/>
    </source>
</evidence>
<feature type="domain" description="Peptidase M20 dimerisation" evidence="4">
    <location>
        <begin position="197"/>
        <end position="355"/>
    </location>
</feature>
<dbReference type="PANTHER" id="PTHR43270:SF12">
    <property type="entry name" value="SUCCINYL-DIAMINOPIMELATE DESUCCINYLASE"/>
    <property type="match status" value="1"/>
</dbReference>
<gene>
    <name evidence="5" type="ORF">MAIT1_03044</name>
</gene>
<dbReference type="InterPro" id="IPR011650">
    <property type="entry name" value="Peptidase_M20_dimer"/>
</dbReference>
<dbReference type="STRING" id="1434232.MAIT1_03044"/>
<dbReference type="GO" id="GO:0008233">
    <property type="term" value="F:peptidase activity"/>
    <property type="evidence" value="ECO:0007669"/>
    <property type="project" value="UniProtKB-KW"/>
</dbReference>
<protein>
    <submittedName>
        <fullName evidence="5">Putative peptidase M20</fullName>
    </submittedName>
</protein>
<comment type="caution">
    <text evidence="5">The sequence shown here is derived from an EMBL/GenBank/DDBJ whole genome shotgun (WGS) entry which is preliminary data.</text>
</comment>
<dbReference type="InterPro" id="IPR002933">
    <property type="entry name" value="Peptidase_M20"/>
</dbReference>
<evidence type="ECO:0000256" key="2">
    <source>
        <dbReference type="ARBA" id="ARBA00022723"/>
    </source>
</evidence>
<dbReference type="GO" id="GO:0046872">
    <property type="term" value="F:metal ion binding"/>
    <property type="evidence" value="ECO:0007669"/>
    <property type="project" value="UniProtKB-KW"/>
</dbReference>
<keyword evidence="3" id="KW-0378">Hydrolase</keyword>